<evidence type="ECO:0000313" key="4">
    <source>
        <dbReference type="Proteomes" id="UP000076004"/>
    </source>
</evidence>
<evidence type="ECO:0000256" key="1">
    <source>
        <dbReference type="SAM" id="MobiDB-lite"/>
    </source>
</evidence>
<dbReference type="VEuPathDB" id="PlasmoDB:PGSY75_0036500"/>
<keyword evidence="2" id="KW-1133">Transmembrane helix</keyword>
<keyword evidence="2" id="KW-0812">Transmembrane</keyword>
<dbReference type="EMBL" id="LVLB01000364">
    <property type="protein sequence ID" value="KYN93047.1"/>
    <property type="molecule type" value="Genomic_DNA"/>
</dbReference>
<reference evidence="3 4" key="1">
    <citation type="journal article" date="2016" name="Nat. Commun.">
        <title>Genomes of cryptic chimpanzee Plasmodium species reveal key evolutionary events leading to human malaria.</title>
        <authorList>
            <person name="Sundararaman S.A."/>
            <person name="Plenderleith L.J."/>
            <person name="Liu W."/>
            <person name="Loy D.E."/>
            <person name="Learn G.H."/>
            <person name="Li Y."/>
            <person name="Shaw K.S."/>
            <person name="Ayouba A."/>
            <person name="Peeters M."/>
            <person name="Speede S."/>
            <person name="Shaw G.M."/>
            <person name="Bushman F.D."/>
            <person name="Brisson D."/>
            <person name="Rayner J.C."/>
            <person name="Sharp P.M."/>
            <person name="Hahn B.H."/>
        </authorList>
    </citation>
    <scope>NUCLEOTIDE SEQUENCE [LARGE SCALE GENOMIC DNA]</scope>
    <source>
        <strain evidence="3 4">SY75</strain>
    </source>
</reference>
<dbReference type="GeneID" id="29774094"/>
<name>A0A151L2G0_9APIC</name>
<evidence type="ECO:0000256" key="2">
    <source>
        <dbReference type="SAM" id="Phobius"/>
    </source>
</evidence>
<feature type="region of interest" description="Disordered" evidence="1">
    <location>
        <begin position="1"/>
        <end position="38"/>
    </location>
</feature>
<dbReference type="VEuPathDB" id="PlasmoDB:PGABG01_0014200"/>
<feature type="compositionally biased region" description="Polar residues" evidence="1">
    <location>
        <begin position="27"/>
        <end position="37"/>
    </location>
</feature>
<feature type="non-terminal residue" evidence="3">
    <location>
        <position position="1"/>
    </location>
</feature>
<feature type="compositionally biased region" description="Polar residues" evidence="1">
    <location>
        <begin position="1"/>
        <end position="19"/>
    </location>
</feature>
<keyword evidence="2" id="KW-0472">Membrane</keyword>
<gene>
    <name evidence="3" type="ORF">PGSY75_0036500</name>
</gene>
<feature type="transmembrane region" description="Helical" evidence="2">
    <location>
        <begin position="78"/>
        <end position="98"/>
    </location>
</feature>
<dbReference type="RefSeq" id="XP_018638730.1">
    <property type="nucleotide sequence ID" value="XM_018783487.1"/>
</dbReference>
<dbReference type="AlphaFoldDB" id="A0A151L2G0"/>
<dbReference type="Proteomes" id="UP000076004">
    <property type="component" value="Unassembled WGS sequence"/>
</dbReference>
<sequence length="105" mass="12606">KQKTPQGTENENTRISNKMSSKKEIYNNAQGGNSNISPGRLRYLEIQRKLYNGIDEKQQRELQHYSDGEFDSKREKCMSYFCVTMTFFYIPFMIRTYYKKKKHKN</sequence>
<comment type="caution">
    <text evidence="3">The sequence shown here is derived from an EMBL/GenBank/DDBJ whole genome shotgun (WGS) entry which is preliminary data.</text>
</comment>
<proteinExistence type="predicted"/>
<protein>
    <submittedName>
        <fullName evidence="3">Stevor</fullName>
    </submittedName>
</protein>
<dbReference type="KEGG" id="pgab:PGSY75_0036500"/>
<accession>A0A151L2G0</accession>
<evidence type="ECO:0000313" key="3">
    <source>
        <dbReference type="EMBL" id="KYN93047.1"/>
    </source>
</evidence>
<organism evidence="3 4">
    <name type="scientific">Plasmodium gaboni</name>
    <dbReference type="NCBI Taxonomy" id="647221"/>
    <lineage>
        <taxon>Eukaryota</taxon>
        <taxon>Sar</taxon>
        <taxon>Alveolata</taxon>
        <taxon>Apicomplexa</taxon>
        <taxon>Aconoidasida</taxon>
        <taxon>Haemosporida</taxon>
        <taxon>Plasmodiidae</taxon>
        <taxon>Plasmodium</taxon>
        <taxon>Plasmodium (Laverania)</taxon>
    </lineage>
</organism>